<proteinExistence type="predicted"/>
<feature type="transmembrane region" description="Helical" evidence="1">
    <location>
        <begin position="128"/>
        <end position="150"/>
    </location>
</feature>
<dbReference type="InterPro" id="IPR036938">
    <property type="entry name" value="PAP2/HPO_sf"/>
</dbReference>
<protein>
    <submittedName>
        <fullName evidence="3">Phosphatase PAP2 family protein</fullName>
    </submittedName>
</protein>
<dbReference type="PANTHER" id="PTHR14969">
    <property type="entry name" value="SPHINGOSINE-1-PHOSPHATE PHOSPHOHYDROLASE"/>
    <property type="match status" value="1"/>
</dbReference>
<dbReference type="InterPro" id="IPR000326">
    <property type="entry name" value="PAP2/HPO"/>
</dbReference>
<keyword evidence="1" id="KW-0812">Transmembrane</keyword>
<keyword evidence="4" id="KW-1185">Reference proteome</keyword>
<keyword evidence="1" id="KW-1133">Transmembrane helix</keyword>
<sequence>MRVPHSVPARTAVLSGAAFVAVLALVVADWGPLLSFDRWTAVGLHHRALSDPGVTHAARVLTDWVWDPTTMRLLTAAAVVVLWLRGARLLAGWLAAATLVGWGLEQLVKSAVGRPRPHWQHPVDSAHFAAFPSGHAMAATIALGLLLWAARRQGVAGAWWAAALAVAVVSALGVGLTRLWLGVHWASDVLGGWLLGVCLVALSVACSGRLALYRDR</sequence>
<organism evidence="3 4">
    <name type="scientific">Streptomyces montanisoli</name>
    <dbReference type="NCBI Taxonomy" id="2798581"/>
    <lineage>
        <taxon>Bacteria</taxon>
        <taxon>Bacillati</taxon>
        <taxon>Actinomycetota</taxon>
        <taxon>Actinomycetes</taxon>
        <taxon>Kitasatosporales</taxon>
        <taxon>Streptomycetaceae</taxon>
        <taxon>Streptomyces</taxon>
    </lineage>
</organism>
<gene>
    <name evidence="3" type="ORF">JFN87_22565</name>
</gene>
<dbReference type="CDD" id="cd03392">
    <property type="entry name" value="PAP2_like_2"/>
    <property type="match status" value="1"/>
</dbReference>
<evidence type="ECO:0000313" key="4">
    <source>
        <dbReference type="Proteomes" id="UP000670475"/>
    </source>
</evidence>
<dbReference type="PANTHER" id="PTHR14969:SF13">
    <property type="entry name" value="AT30094P"/>
    <property type="match status" value="1"/>
</dbReference>
<feature type="domain" description="Phosphatidic acid phosphatase type 2/haloperoxidase" evidence="2">
    <location>
        <begin position="90"/>
        <end position="204"/>
    </location>
</feature>
<dbReference type="Gene3D" id="1.20.144.10">
    <property type="entry name" value="Phosphatidic acid phosphatase type 2/haloperoxidase"/>
    <property type="match status" value="2"/>
</dbReference>
<feature type="transmembrane region" description="Helical" evidence="1">
    <location>
        <begin position="64"/>
        <end position="83"/>
    </location>
</feature>
<evidence type="ECO:0000256" key="1">
    <source>
        <dbReference type="SAM" id="Phobius"/>
    </source>
</evidence>
<dbReference type="AlphaFoldDB" id="A0A940RZH1"/>
<keyword evidence="1" id="KW-0472">Membrane</keyword>
<evidence type="ECO:0000313" key="3">
    <source>
        <dbReference type="EMBL" id="MBP0460253.1"/>
    </source>
</evidence>
<reference evidence="3" key="1">
    <citation type="submission" date="2021-03" db="EMBL/GenBank/DDBJ databases">
        <title>Whole genome sequence of Streptomyces bomunensis MMS17-BM035.</title>
        <authorList>
            <person name="Lee J.H."/>
        </authorList>
    </citation>
    <scope>NUCLEOTIDE SEQUENCE</scope>
    <source>
        <strain evidence="3">MMS17-BM035</strain>
    </source>
</reference>
<dbReference type="Pfam" id="PF01569">
    <property type="entry name" value="PAP2"/>
    <property type="match status" value="1"/>
</dbReference>
<name>A0A940RZH1_9ACTN</name>
<feature type="transmembrane region" description="Helical" evidence="1">
    <location>
        <begin position="157"/>
        <end position="181"/>
    </location>
</feature>
<accession>A0A940RZH1</accession>
<dbReference type="SMART" id="SM00014">
    <property type="entry name" value="acidPPc"/>
    <property type="match status" value="1"/>
</dbReference>
<comment type="caution">
    <text evidence="3">The sequence shown here is derived from an EMBL/GenBank/DDBJ whole genome shotgun (WGS) entry which is preliminary data.</text>
</comment>
<dbReference type="RefSeq" id="WP_209342696.1">
    <property type="nucleotide sequence ID" value="NZ_JAGIQL010000106.1"/>
</dbReference>
<evidence type="ECO:0000259" key="2">
    <source>
        <dbReference type="SMART" id="SM00014"/>
    </source>
</evidence>
<feature type="transmembrane region" description="Helical" evidence="1">
    <location>
        <begin position="90"/>
        <end position="108"/>
    </location>
</feature>
<feature type="transmembrane region" description="Helical" evidence="1">
    <location>
        <begin position="193"/>
        <end position="212"/>
    </location>
</feature>
<dbReference type="SUPFAM" id="SSF48317">
    <property type="entry name" value="Acid phosphatase/Vanadium-dependent haloperoxidase"/>
    <property type="match status" value="1"/>
</dbReference>
<dbReference type="Proteomes" id="UP000670475">
    <property type="component" value="Unassembled WGS sequence"/>
</dbReference>
<dbReference type="EMBL" id="JAGIQL010000106">
    <property type="protein sequence ID" value="MBP0460253.1"/>
    <property type="molecule type" value="Genomic_DNA"/>
</dbReference>